<name>Q7NPA7_GLOVI</name>
<dbReference type="Pfam" id="PF01656">
    <property type="entry name" value="CbiA"/>
    <property type="match status" value="1"/>
</dbReference>
<dbReference type="Gene3D" id="3.40.50.300">
    <property type="entry name" value="P-loop containing nucleotide triphosphate hydrolases"/>
    <property type="match status" value="1"/>
</dbReference>
<dbReference type="OrthoDB" id="9804460at2"/>
<evidence type="ECO:0000259" key="1">
    <source>
        <dbReference type="Pfam" id="PF01656"/>
    </source>
</evidence>
<feature type="domain" description="CobQ/CobB/MinD/ParA nucleotide binding" evidence="1">
    <location>
        <begin position="5"/>
        <end position="171"/>
    </location>
</feature>
<proteinExistence type="predicted"/>
<dbReference type="InterPro" id="IPR027417">
    <property type="entry name" value="P-loop_NTPase"/>
</dbReference>
<evidence type="ECO:0000313" key="3">
    <source>
        <dbReference type="Proteomes" id="UP000000557"/>
    </source>
</evidence>
<dbReference type="PANTHER" id="PTHR13696:SF96">
    <property type="entry name" value="COBQ_COBB_MIND_PARA NUCLEOTIDE BINDING DOMAIN-CONTAINING PROTEIN"/>
    <property type="match status" value="1"/>
</dbReference>
<dbReference type="eggNOG" id="COG1192">
    <property type="taxonomic scope" value="Bacteria"/>
</dbReference>
<evidence type="ECO:0000313" key="2">
    <source>
        <dbReference type="EMBL" id="BAC88090.1"/>
    </source>
</evidence>
<dbReference type="InParanoid" id="Q7NPA7"/>
<dbReference type="HOGENOM" id="CLU_037612_5_6_3"/>
<dbReference type="EnsemblBacteria" id="BAC88090">
    <property type="protein sequence ID" value="BAC88090"/>
    <property type="gene ID" value="BAC88090"/>
</dbReference>
<reference evidence="2 3" key="2">
    <citation type="journal article" date="2003" name="DNA Res.">
        <title>Complete genome structure of Gloeobacter violaceus PCC 7421, a cyanobacterium that lacks thylakoids (supplement).</title>
        <authorList>
            <person name="Nakamura Y."/>
            <person name="Kaneko T."/>
            <person name="Sato S."/>
            <person name="Mimuro M."/>
            <person name="Miyashita H."/>
            <person name="Tsuchiya T."/>
            <person name="Sasamoto S."/>
            <person name="Watanabe A."/>
            <person name="Kawashima K."/>
            <person name="Kishida Y."/>
            <person name="Kiyokawa C."/>
            <person name="Kohara M."/>
            <person name="Matsumoto M."/>
            <person name="Matsuno A."/>
            <person name="Nakazaki N."/>
            <person name="Shimpo S."/>
            <person name="Takeuchi C."/>
            <person name="Yamada M."/>
            <person name="Tabata S."/>
        </authorList>
    </citation>
    <scope>NUCLEOTIDE SEQUENCE [LARGE SCALE GENOMIC DNA]</scope>
    <source>
        <strain evidence="3">ATCC 29082 / PCC 7421</strain>
    </source>
</reference>
<dbReference type="Proteomes" id="UP000000557">
    <property type="component" value="Chromosome"/>
</dbReference>
<dbReference type="PhylomeDB" id="Q7NPA7"/>
<accession>Q7NPA7</accession>
<reference evidence="2 3" key="1">
    <citation type="journal article" date="2003" name="DNA Res.">
        <title>Complete genome structure of Gloeobacter violaceus PCC 7421, a cyanobacterium that lacks thylakoids.</title>
        <authorList>
            <person name="Nakamura Y."/>
            <person name="Kaneko T."/>
            <person name="Sato S."/>
            <person name="Mimuro M."/>
            <person name="Miyashita H."/>
            <person name="Tsuchiya T."/>
            <person name="Sasamoto S."/>
            <person name="Watanabe A."/>
            <person name="Kawashima K."/>
            <person name="Kishida Y."/>
            <person name="Kiyokawa C."/>
            <person name="Kohara M."/>
            <person name="Matsumoto M."/>
            <person name="Matsuno A."/>
            <person name="Nakazaki N."/>
            <person name="Shimpo S."/>
            <person name="Takeuchi C."/>
            <person name="Yamada M."/>
            <person name="Tabata S."/>
        </authorList>
    </citation>
    <scope>NUCLEOTIDE SEQUENCE [LARGE SCALE GENOMIC DNA]</scope>
    <source>
        <strain evidence="3">ATCC 29082 / PCC 7421</strain>
    </source>
</reference>
<dbReference type="PATRIC" id="fig|251221.4.peg.149"/>
<dbReference type="SUPFAM" id="SSF52540">
    <property type="entry name" value="P-loop containing nucleoside triphosphate hydrolases"/>
    <property type="match status" value="1"/>
</dbReference>
<dbReference type="STRING" id="251221.gene:10757618"/>
<dbReference type="CDD" id="cd02042">
    <property type="entry name" value="ParAB_family"/>
    <property type="match status" value="1"/>
</dbReference>
<dbReference type="AlphaFoldDB" id="Q7NPA7"/>
<protein>
    <submittedName>
        <fullName evidence="2">Glr0149 protein</fullName>
    </submittedName>
</protein>
<dbReference type="InterPro" id="IPR002586">
    <property type="entry name" value="CobQ/CobB/MinD/ParA_Nub-bd_dom"/>
</dbReference>
<gene>
    <name evidence="2" type="ordered locus">glr0149</name>
</gene>
<dbReference type="PIRSF" id="PIRSF009320">
    <property type="entry name" value="Nuc_binding_HP_1000"/>
    <property type="match status" value="1"/>
</dbReference>
<dbReference type="PANTHER" id="PTHR13696">
    <property type="entry name" value="P-LOOP CONTAINING NUCLEOSIDE TRIPHOSPHATE HYDROLASE"/>
    <property type="match status" value="1"/>
</dbReference>
<dbReference type="RefSeq" id="WP_011140153.1">
    <property type="nucleotide sequence ID" value="NC_005125.1"/>
</dbReference>
<dbReference type="EMBL" id="BA000045">
    <property type="protein sequence ID" value="BAC88090.1"/>
    <property type="molecule type" value="Genomic_DNA"/>
</dbReference>
<dbReference type="InterPro" id="IPR050678">
    <property type="entry name" value="DNA_Partitioning_ATPase"/>
</dbReference>
<sequence>MKILTLTGYKGGVGKSTTAVHLATFFSDHGRTVLIDGDPNRTSMQWAQRGKLPFSVADERQAMKAVTGAEWIIIDTPARPDGTDLQELAKGCDLLILPTAPDVLSLRPMLETAQALGQARYRALVAIVPPRPSREGEAMRDELDKNGVPVFRTLIRRSAGFAKAALEGVPVRDVSNPRARLVWTDYRALGNVSSG</sequence>
<organism evidence="2 3">
    <name type="scientific">Gloeobacter violaceus (strain ATCC 29082 / PCC 7421)</name>
    <dbReference type="NCBI Taxonomy" id="251221"/>
    <lineage>
        <taxon>Bacteria</taxon>
        <taxon>Bacillati</taxon>
        <taxon>Cyanobacteriota</taxon>
        <taxon>Cyanophyceae</taxon>
        <taxon>Gloeobacterales</taxon>
        <taxon>Gloeobacteraceae</taxon>
        <taxon>Gloeobacter</taxon>
    </lineage>
</organism>
<keyword evidence="3" id="KW-1185">Reference proteome</keyword>
<dbReference type="KEGG" id="gvi:glr0149"/>